<sequence length="52" mass="5502">AVRENALTSSATDFEIKKAVMTFLQHAADRIKYNSGSKGSKAVLQDSGTSGN</sequence>
<name>A0A8J2KX79_9HEXA</name>
<keyword evidence="2" id="KW-1185">Reference proteome</keyword>
<feature type="non-terminal residue" evidence="1">
    <location>
        <position position="1"/>
    </location>
</feature>
<accession>A0A8J2KX79</accession>
<comment type="caution">
    <text evidence="1">The sequence shown here is derived from an EMBL/GenBank/DDBJ whole genome shotgun (WGS) entry which is preliminary data.</text>
</comment>
<dbReference type="Proteomes" id="UP000708208">
    <property type="component" value="Unassembled WGS sequence"/>
</dbReference>
<organism evidence="1 2">
    <name type="scientific">Allacma fusca</name>
    <dbReference type="NCBI Taxonomy" id="39272"/>
    <lineage>
        <taxon>Eukaryota</taxon>
        <taxon>Metazoa</taxon>
        <taxon>Ecdysozoa</taxon>
        <taxon>Arthropoda</taxon>
        <taxon>Hexapoda</taxon>
        <taxon>Collembola</taxon>
        <taxon>Symphypleona</taxon>
        <taxon>Sminthuridae</taxon>
        <taxon>Allacma</taxon>
    </lineage>
</organism>
<proteinExistence type="predicted"/>
<dbReference type="EMBL" id="CAJVCH010511952">
    <property type="protein sequence ID" value="CAG7821462.1"/>
    <property type="molecule type" value="Genomic_DNA"/>
</dbReference>
<protein>
    <submittedName>
        <fullName evidence="1">Uncharacterized protein</fullName>
    </submittedName>
</protein>
<reference evidence="1" key="1">
    <citation type="submission" date="2021-06" db="EMBL/GenBank/DDBJ databases">
        <authorList>
            <person name="Hodson N. C."/>
            <person name="Mongue J. A."/>
            <person name="Jaron S. K."/>
        </authorList>
    </citation>
    <scope>NUCLEOTIDE SEQUENCE</scope>
</reference>
<gene>
    <name evidence="1" type="ORF">AFUS01_LOCUS31799</name>
</gene>
<dbReference type="AlphaFoldDB" id="A0A8J2KX79"/>
<evidence type="ECO:0000313" key="2">
    <source>
        <dbReference type="Proteomes" id="UP000708208"/>
    </source>
</evidence>
<evidence type="ECO:0000313" key="1">
    <source>
        <dbReference type="EMBL" id="CAG7821462.1"/>
    </source>
</evidence>